<keyword evidence="1" id="KW-0812">Transmembrane</keyword>
<dbReference type="AlphaFoldDB" id="A0A0V0SGU4"/>
<reference evidence="2 3" key="1">
    <citation type="submission" date="2015-01" db="EMBL/GenBank/DDBJ databases">
        <title>Evolution of Trichinella species and genotypes.</title>
        <authorList>
            <person name="Korhonen P.K."/>
            <person name="Edoardo P."/>
            <person name="Giuseppe L.R."/>
            <person name="Gasser R.B."/>
        </authorList>
    </citation>
    <scope>NUCLEOTIDE SEQUENCE [LARGE SCALE GENOMIC DNA]</scope>
    <source>
        <strain evidence="2">ISS37</strain>
    </source>
</reference>
<evidence type="ECO:0000313" key="2">
    <source>
        <dbReference type="EMBL" id="KRX25867.1"/>
    </source>
</evidence>
<feature type="transmembrane region" description="Helical" evidence="1">
    <location>
        <begin position="42"/>
        <end position="63"/>
    </location>
</feature>
<keyword evidence="3" id="KW-1185">Reference proteome</keyword>
<accession>A0A0V0SGU4</accession>
<gene>
    <name evidence="2" type="ORF">T07_15029</name>
</gene>
<evidence type="ECO:0000313" key="3">
    <source>
        <dbReference type="Proteomes" id="UP000054630"/>
    </source>
</evidence>
<dbReference type="EMBL" id="JYDL01000010">
    <property type="protein sequence ID" value="KRX25867.1"/>
    <property type="molecule type" value="Genomic_DNA"/>
</dbReference>
<dbReference type="Proteomes" id="UP000054630">
    <property type="component" value="Unassembled WGS sequence"/>
</dbReference>
<proteinExistence type="predicted"/>
<protein>
    <submittedName>
        <fullName evidence="2">Uncharacterized protein</fullName>
    </submittedName>
</protein>
<keyword evidence="1" id="KW-0472">Membrane</keyword>
<keyword evidence="1" id="KW-1133">Transmembrane helix</keyword>
<sequence>MSLFLSHESMANKSELIKINLFLVHSSINEFHAEHANYFTMYLMNNTVVFIEIKVTALIIEYLRNSMITLMKFITQEPSINNK</sequence>
<organism evidence="2 3">
    <name type="scientific">Trichinella nelsoni</name>
    <dbReference type="NCBI Taxonomy" id="6336"/>
    <lineage>
        <taxon>Eukaryota</taxon>
        <taxon>Metazoa</taxon>
        <taxon>Ecdysozoa</taxon>
        <taxon>Nematoda</taxon>
        <taxon>Enoplea</taxon>
        <taxon>Dorylaimia</taxon>
        <taxon>Trichinellida</taxon>
        <taxon>Trichinellidae</taxon>
        <taxon>Trichinella</taxon>
    </lineage>
</organism>
<evidence type="ECO:0000256" key="1">
    <source>
        <dbReference type="SAM" id="Phobius"/>
    </source>
</evidence>
<name>A0A0V0SGU4_9BILA</name>
<comment type="caution">
    <text evidence="2">The sequence shown here is derived from an EMBL/GenBank/DDBJ whole genome shotgun (WGS) entry which is preliminary data.</text>
</comment>